<organism evidence="1 2">
    <name type="scientific">Bellilinea caldifistulae</name>
    <dbReference type="NCBI Taxonomy" id="360411"/>
    <lineage>
        <taxon>Bacteria</taxon>
        <taxon>Bacillati</taxon>
        <taxon>Chloroflexota</taxon>
        <taxon>Anaerolineae</taxon>
        <taxon>Anaerolineales</taxon>
        <taxon>Anaerolineaceae</taxon>
        <taxon>Bellilinea</taxon>
    </lineage>
</organism>
<dbReference type="AlphaFoldDB" id="A0A0P6X4F5"/>
<dbReference type="STRING" id="360411.AC812_07300"/>
<dbReference type="EMBL" id="LGHJ01000012">
    <property type="protein sequence ID" value="KPL76439.1"/>
    <property type="molecule type" value="Genomic_DNA"/>
</dbReference>
<dbReference type="Proteomes" id="UP000050514">
    <property type="component" value="Unassembled WGS sequence"/>
</dbReference>
<gene>
    <name evidence="1" type="ORF">AC812_07300</name>
</gene>
<comment type="caution">
    <text evidence="1">The sequence shown here is derived from an EMBL/GenBank/DDBJ whole genome shotgun (WGS) entry which is preliminary data.</text>
</comment>
<name>A0A0P6X4F5_9CHLR</name>
<evidence type="ECO:0000313" key="2">
    <source>
        <dbReference type="Proteomes" id="UP000050514"/>
    </source>
</evidence>
<reference evidence="1 2" key="1">
    <citation type="submission" date="2015-07" db="EMBL/GenBank/DDBJ databases">
        <title>Draft genome of Bellilinea caldifistulae DSM 17877.</title>
        <authorList>
            <person name="Hemp J."/>
            <person name="Ward L.M."/>
            <person name="Pace L.A."/>
            <person name="Fischer W.W."/>
        </authorList>
    </citation>
    <scope>NUCLEOTIDE SEQUENCE [LARGE SCALE GENOMIC DNA]</scope>
    <source>
        <strain evidence="1 2">GOMI-1</strain>
    </source>
</reference>
<sequence>MFILKYTNQGLFYLKSDLSAVFFLDYLARFVRAQIDISSECSPHLWVPIKPYAFNLTTCTFIQYIWYGF</sequence>
<proteinExistence type="predicted"/>
<keyword evidence="2" id="KW-1185">Reference proteome</keyword>
<protein>
    <submittedName>
        <fullName evidence="1">Uncharacterized protein</fullName>
    </submittedName>
</protein>
<evidence type="ECO:0000313" key="1">
    <source>
        <dbReference type="EMBL" id="KPL76439.1"/>
    </source>
</evidence>
<accession>A0A0P6X4F5</accession>